<dbReference type="CDD" id="cd04369">
    <property type="entry name" value="Bromodomain"/>
    <property type="match status" value="1"/>
</dbReference>
<evidence type="ECO:0000256" key="4">
    <source>
        <dbReference type="PROSITE-ProRule" id="PRU00035"/>
    </source>
</evidence>
<dbReference type="Gene3D" id="1.20.920.10">
    <property type="entry name" value="Bromodomain-like"/>
    <property type="match status" value="1"/>
</dbReference>
<gene>
    <name evidence="9" type="primary">LOC106161263</name>
</gene>
<dbReference type="InterPro" id="IPR036427">
    <property type="entry name" value="Bromodomain-like_sf"/>
</dbReference>
<feature type="region of interest" description="Disordered" evidence="5">
    <location>
        <begin position="930"/>
        <end position="968"/>
    </location>
</feature>
<dbReference type="GO" id="GO:0005654">
    <property type="term" value="C:nucleoplasm"/>
    <property type="evidence" value="ECO:0007669"/>
    <property type="project" value="TreeGrafter"/>
</dbReference>
<evidence type="ECO:0000313" key="8">
    <source>
        <dbReference type="Proteomes" id="UP000085678"/>
    </source>
</evidence>
<dbReference type="KEGG" id="lak:106161263"/>
<dbReference type="STRING" id="7574.A0A2R2MT88"/>
<evidence type="ECO:0000259" key="6">
    <source>
        <dbReference type="PROSITE" id="PS50014"/>
    </source>
</evidence>
<evidence type="ECO:0000313" key="9">
    <source>
        <dbReference type="RefSeq" id="XP_023933242.1"/>
    </source>
</evidence>
<dbReference type="InterPro" id="IPR001487">
    <property type="entry name" value="Bromodomain"/>
</dbReference>
<dbReference type="SUPFAM" id="SSF158639">
    <property type="entry name" value="ENT-like"/>
    <property type="match status" value="1"/>
</dbReference>
<protein>
    <submittedName>
        <fullName evidence="9">BRCA2-interacting transcriptional repressor EMSY-like</fullName>
    </submittedName>
</protein>
<dbReference type="PROSITE" id="PS50014">
    <property type="entry name" value="BROMODOMAIN_2"/>
    <property type="match status" value="1"/>
</dbReference>
<feature type="region of interest" description="Disordered" evidence="5">
    <location>
        <begin position="882"/>
        <end position="909"/>
    </location>
</feature>
<proteinExistence type="predicted"/>
<dbReference type="PROSITE" id="PS51138">
    <property type="entry name" value="ENT"/>
    <property type="match status" value="1"/>
</dbReference>
<dbReference type="AlphaFoldDB" id="A0A2R2MT88"/>
<feature type="compositionally biased region" description="Low complexity" evidence="5">
    <location>
        <begin position="939"/>
        <end position="950"/>
    </location>
</feature>
<feature type="domain" description="Bromo" evidence="6">
    <location>
        <begin position="1107"/>
        <end position="1177"/>
    </location>
</feature>
<dbReference type="Pfam" id="PF03735">
    <property type="entry name" value="ENT"/>
    <property type="match status" value="1"/>
</dbReference>
<feature type="compositionally biased region" description="Polar residues" evidence="5">
    <location>
        <begin position="362"/>
        <end position="373"/>
    </location>
</feature>
<dbReference type="SMART" id="SM01191">
    <property type="entry name" value="ENT"/>
    <property type="match status" value="1"/>
</dbReference>
<feature type="compositionally biased region" description="Basic and acidic residues" evidence="5">
    <location>
        <begin position="598"/>
        <end position="621"/>
    </location>
</feature>
<feature type="region of interest" description="Disordered" evidence="5">
    <location>
        <begin position="342"/>
        <end position="375"/>
    </location>
</feature>
<accession>A0A2R2MT88</accession>
<feature type="region of interest" description="Disordered" evidence="5">
    <location>
        <begin position="1197"/>
        <end position="1220"/>
    </location>
</feature>
<dbReference type="GO" id="GO:0006355">
    <property type="term" value="P:regulation of DNA-templated transcription"/>
    <property type="evidence" value="ECO:0007669"/>
    <property type="project" value="InterPro"/>
</dbReference>
<dbReference type="PANTHER" id="PTHR16500">
    <property type="entry name" value="BRCA2-INTERACTING TRANSCRIPTIONAL REPRESSOR EMSY"/>
    <property type="match status" value="1"/>
</dbReference>
<dbReference type="Pfam" id="PF00439">
    <property type="entry name" value="Bromodomain"/>
    <property type="match status" value="1"/>
</dbReference>
<organism evidence="8 9">
    <name type="scientific">Lingula anatina</name>
    <name type="common">Brachiopod</name>
    <name type="synonym">Lingula unguis</name>
    <dbReference type="NCBI Taxonomy" id="7574"/>
    <lineage>
        <taxon>Eukaryota</taxon>
        <taxon>Metazoa</taxon>
        <taxon>Spiralia</taxon>
        <taxon>Lophotrochozoa</taxon>
        <taxon>Brachiopoda</taxon>
        <taxon>Linguliformea</taxon>
        <taxon>Lingulata</taxon>
        <taxon>Lingulida</taxon>
        <taxon>Linguloidea</taxon>
        <taxon>Lingulidae</taxon>
        <taxon>Lingula</taxon>
    </lineage>
</organism>
<dbReference type="SUPFAM" id="SSF47370">
    <property type="entry name" value="Bromodomain"/>
    <property type="match status" value="1"/>
</dbReference>
<comment type="subcellular location">
    <subcellularLocation>
        <location evidence="1">Nucleus</location>
    </subcellularLocation>
</comment>
<dbReference type="PANTHER" id="PTHR16500:SF3">
    <property type="entry name" value="BRCA2-INTERACTING TRANSCRIPTIONAL REPRESSOR EMSY"/>
    <property type="match status" value="1"/>
</dbReference>
<dbReference type="SMART" id="SM00297">
    <property type="entry name" value="BROMO"/>
    <property type="match status" value="1"/>
</dbReference>
<dbReference type="OrthoDB" id="10035579at2759"/>
<feature type="compositionally biased region" description="Basic and acidic residues" evidence="5">
    <location>
        <begin position="1211"/>
        <end position="1220"/>
    </location>
</feature>
<evidence type="ECO:0000256" key="3">
    <source>
        <dbReference type="ARBA" id="ARBA00023242"/>
    </source>
</evidence>
<feature type="compositionally biased region" description="Polar residues" evidence="5">
    <location>
        <begin position="582"/>
        <end position="591"/>
    </location>
</feature>
<feature type="region of interest" description="Disordered" evidence="5">
    <location>
        <begin position="582"/>
        <end position="623"/>
    </location>
</feature>
<dbReference type="InterPro" id="IPR033482">
    <property type="entry name" value="EMSY"/>
</dbReference>
<feature type="compositionally biased region" description="Low complexity" evidence="5">
    <location>
        <begin position="958"/>
        <end position="968"/>
    </location>
</feature>
<dbReference type="GeneID" id="106161263"/>
<feature type="compositionally biased region" description="Low complexity" evidence="5">
    <location>
        <begin position="828"/>
        <end position="839"/>
    </location>
</feature>
<feature type="domain" description="ENT" evidence="7">
    <location>
        <begin position="15"/>
        <end position="99"/>
    </location>
</feature>
<dbReference type="InterPro" id="IPR036142">
    <property type="entry name" value="ENT_dom-like_sf"/>
</dbReference>
<feature type="region of interest" description="Disordered" evidence="5">
    <location>
        <begin position="210"/>
        <end position="231"/>
    </location>
</feature>
<dbReference type="PRINTS" id="PR00503">
    <property type="entry name" value="BROMODOMAIN"/>
</dbReference>
<evidence type="ECO:0000259" key="7">
    <source>
        <dbReference type="PROSITE" id="PS51138"/>
    </source>
</evidence>
<dbReference type="RefSeq" id="XP_023933242.1">
    <property type="nucleotide sequence ID" value="XM_024077474.1"/>
</dbReference>
<feature type="compositionally biased region" description="Low complexity" evidence="5">
    <location>
        <begin position="897"/>
        <end position="909"/>
    </location>
</feature>
<evidence type="ECO:0000256" key="5">
    <source>
        <dbReference type="SAM" id="MobiDB-lite"/>
    </source>
</evidence>
<sequence length="1220" mass="130711">MTFWPQLLDLSRDECKRILRRLELEAYSNLVSAFRAQGDLTKDKKKLLLDLQQSLSISTERHRAEVRRAVNDEKLTTIADCMSGPNVSSEWLVEGRRLVPLMPRLVPQTAFTLAANHAAQVQAEKNAMMPLPSVTGNKDLNKAPSTPVPPGVTVAKISQVAPPDSPQVVPASGPVTPTPVASVKQRPSSPASNVVVLPSGMSIHIKGGINTEEEDEFPSRKRKRSNSVEGFLPRTVTTVSLPTPKVTYTTTSSSSNTIHGISPMKITISKSPQKMQNTVTPSQKVILVSSSGQSSTPNILQKSITVPIIKTTATTATAAIGSYPKTIVSPASSSTMGSIASVVSSQGSHPSGLSITRPRPKTIQTRPKVQQVGSHKPGIVIPMSPQQQPSPQSVPVQLKSMAKPTIQIKQEGGMKIITHSVPSAGSKILPKPQFATGASGNQVVVVTSGAQSSLAVVTKASVGVAGSHSVPSKVLNITTQGGKVIAASTSRGGSGSPNVVTVNPKTLQLTSVRAGTSNFSTVQKTVSQVPGKPNVIVVQKGTARGSSTPSTPPIQIKVPNQGATATASPFEKEFGTFLNKQDVQRQTSWPQKVSIRVQDTRASDTRQDTTKAELVRSDSEPSGRSSILAELIQAVGIGPDSGSGSNSGRATPVGEEGFQAVSQQKGMEPLNQWVEYDEGQSQQMEDASAIKALLEMKNGSQSRSSSLDIGQIQLQTVDLYALEQALSQQAAQNAQQEPAAQTSGLEYLQAAALDVEKQQVGEVMVDQNAQQEPTAQTSGLEYLQAAALNVEKQQRSGDVSYVRPHTGPAQTRETYQGELDPRTGLFYSSSKDQSQPSSQTASNIKPDKPQTTVEEQKTLDIFSSALAQAEINLDPYQFVDEEEEDVTGLTPSKMQPVSSSQLSEGSGSQVSASTLMSILSSSTGEQYSLLQGSQTTELSQDYSQTSQSSSADVSLGELSPQQQDQLQQPQTLLQVKDGSDIGRQAEFIPLQQVQGKPGATTIHVLQTVQQTPVSAVGAGDTLGVEELTGQLYEMVEEEAGEGSYFGSSSGSDLYDASSAAVRASKRKRKAPLAPDDSPPHTVGGWTRVALGLLQRVSRFRGANREKGEVNAASWFTRPVDEAEAPGYHDIIKNPMDFSTIRRKLEVGMYANFSELNDDMLLVRDNCYSYNPPGHDARRDCDEVFAFYQMEYEKTMEKWNKSQQLSPSNKKIKLDKSPSRS</sequence>
<name>A0A2R2MT88_LINAN</name>
<feature type="region of interest" description="Disordered" evidence="5">
    <location>
        <begin position="793"/>
        <end position="854"/>
    </location>
</feature>
<reference evidence="9" key="1">
    <citation type="submission" date="2025-08" db="UniProtKB">
        <authorList>
            <consortium name="RefSeq"/>
        </authorList>
    </citation>
    <scope>IDENTIFICATION</scope>
    <source>
        <tissue evidence="9">Gonads</tissue>
    </source>
</reference>
<dbReference type="InParanoid" id="A0A2R2MT88"/>
<evidence type="ECO:0000256" key="2">
    <source>
        <dbReference type="ARBA" id="ARBA00023117"/>
    </source>
</evidence>
<evidence type="ECO:0000256" key="1">
    <source>
        <dbReference type="ARBA" id="ARBA00004123"/>
    </source>
</evidence>
<keyword evidence="2 4" id="KW-0103">Bromodomain</keyword>
<dbReference type="Proteomes" id="UP000085678">
    <property type="component" value="Unplaced"/>
</dbReference>
<dbReference type="Gene3D" id="1.10.1240.40">
    <property type="entry name" value="ENT domain"/>
    <property type="match status" value="1"/>
</dbReference>
<keyword evidence="8" id="KW-1185">Reference proteome</keyword>
<dbReference type="InterPro" id="IPR005491">
    <property type="entry name" value="ENT_dom"/>
</dbReference>
<keyword evidence="3" id="KW-0539">Nucleus</keyword>
<feature type="compositionally biased region" description="Polar residues" evidence="5">
    <location>
        <begin position="342"/>
        <end position="354"/>
    </location>
</feature>